<dbReference type="Proteomes" id="UP000181980">
    <property type="component" value="Unassembled WGS sequence"/>
</dbReference>
<dbReference type="HAMAP" id="MF_01187">
    <property type="entry name" value="UPF0434"/>
    <property type="match status" value="1"/>
</dbReference>
<keyword evidence="3" id="KW-1185">Reference proteome</keyword>
<dbReference type="Gene3D" id="2.20.25.10">
    <property type="match status" value="1"/>
</dbReference>
<dbReference type="STRING" id="561176.SAMN04488561_0792"/>
<accession>A0A1H5H9A6</accession>
<dbReference type="SUPFAM" id="SSF158997">
    <property type="entry name" value="Trm112p-like"/>
    <property type="match status" value="1"/>
</dbReference>
<comment type="similarity">
    <text evidence="1">Belongs to the UPF0434 family.</text>
</comment>
<name>A0A1H5H9A6_9ACTN</name>
<protein>
    <recommendedName>
        <fullName evidence="1">UPF0434 protein SAMN04488561_0792</fullName>
    </recommendedName>
</protein>
<dbReference type="Pfam" id="PF03966">
    <property type="entry name" value="Trm112p"/>
    <property type="match status" value="1"/>
</dbReference>
<evidence type="ECO:0000313" key="3">
    <source>
        <dbReference type="Proteomes" id="UP000181980"/>
    </source>
</evidence>
<sequence>MRLDPTLLQVIACPVCHSALEPDDAAGELLCTGCPRAYPVRDDIPVLLADQARSRPAE</sequence>
<gene>
    <name evidence="2" type="ORF">SAMN04488561_0792</name>
</gene>
<proteinExistence type="inferred from homology"/>
<dbReference type="PANTHER" id="PTHR33505">
    <property type="entry name" value="ZGC:162634"/>
    <property type="match status" value="1"/>
</dbReference>
<dbReference type="AlphaFoldDB" id="A0A1H5H9A6"/>
<reference evidence="3" key="1">
    <citation type="submission" date="2016-10" db="EMBL/GenBank/DDBJ databases">
        <authorList>
            <person name="Varghese N."/>
            <person name="Submissions S."/>
        </authorList>
    </citation>
    <scope>NUCLEOTIDE SEQUENCE [LARGE SCALE GENOMIC DNA]</scope>
    <source>
        <strain evidence="3">DSM 45237</strain>
    </source>
</reference>
<evidence type="ECO:0000313" key="2">
    <source>
        <dbReference type="EMBL" id="SEE24596.1"/>
    </source>
</evidence>
<dbReference type="RefSeq" id="WP_083288437.1">
    <property type="nucleotide sequence ID" value="NZ_FNUC01000003.1"/>
</dbReference>
<dbReference type="EMBL" id="FNUC01000003">
    <property type="protein sequence ID" value="SEE24596.1"/>
    <property type="molecule type" value="Genomic_DNA"/>
</dbReference>
<dbReference type="InterPro" id="IPR005651">
    <property type="entry name" value="Trm112-like"/>
</dbReference>
<dbReference type="PANTHER" id="PTHR33505:SF4">
    <property type="entry name" value="PROTEIN PREY, MITOCHONDRIAL"/>
    <property type="match status" value="1"/>
</dbReference>
<dbReference type="OrthoDB" id="9812205at2"/>
<organism evidence="2 3">
    <name type="scientific">Jiangella alba</name>
    <dbReference type="NCBI Taxonomy" id="561176"/>
    <lineage>
        <taxon>Bacteria</taxon>
        <taxon>Bacillati</taxon>
        <taxon>Actinomycetota</taxon>
        <taxon>Actinomycetes</taxon>
        <taxon>Jiangellales</taxon>
        <taxon>Jiangellaceae</taxon>
        <taxon>Jiangella</taxon>
    </lineage>
</organism>
<dbReference type="GO" id="GO:0005829">
    <property type="term" value="C:cytosol"/>
    <property type="evidence" value="ECO:0007669"/>
    <property type="project" value="TreeGrafter"/>
</dbReference>
<evidence type="ECO:0000256" key="1">
    <source>
        <dbReference type="HAMAP-Rule" id="MF_01187"/>
    </source>
</evidence>